<evidence type="ECO:0000313" key="3">
    <source>
        <dbReference type="Proteomes" id="UP000269721"/>
    </source>
</evidence>
<accession>A0A4P9WMD4</accession>
<feature type="region of interest" description="Disordered" evidence="1">
    <location>
        <begin position="49"/>
        <end position="142"/>
    </location>
</feature>
<keyword evidence="3" id="KW-1185">Reference proteome</keyword>
<gene>
    <name evidence="2" type="ORF">BDK51DRAFT_25490</name>
</gene>
<protein>
    <submittedName>
        <fullName evidence="2">Uncharacterized protein</fullName>
    </submittedName>
</protein>
<dbReference type="EMBL" id="KZ993961">
    <property type="protein sequence ID" value="RKO94229.1"/>
    <property type="molecule type" value="Genomic_DNA"/>
</dbReference>
<evidence type="ECO:0000313" key="2">
    <source>
        <dbReference type="EMBL" id="RKO94229.1"/>
    </source>
</evidence>
<dbReference type="Proteomes" id="UP000269721">
    <property type="component" value="Unassembled WGS sequence"/>
</dbReference>
<name>A0A4P9WMD4_9FUNG</name>
<reference evidence="3" key="1">
    <citation type="journal article" date="2018" name="Nat. Microbiol.">
        <title>Leveraging single-cell genomics to expand the fungal tree of life.</title>
        <authorList>
            <person name="Ahrendt S.R."/>
            <person name="Quandt C.A."/>
            <person name="Ciobanu D."/>
            <person name="Clum A."/>
            <person name="Salamov A."/>
            <person name="Andreopoulos B."/>
            <person name="Cheng J.F."/>
            <person name="Woyke T."/>
            <person name="Pelin A."/>
            <person name="Henrissat B."/>
            <person name="Reynolds N.K."/>
            <person name="Benny G.L."/>
            <person name="Smith M.E."/>
            <person name="James T.Y."/>
            <person name="Grigoriev I.V."/>
        </authorList>
    </citation>
    <scope>NUCLEOTIDE SEQUENCE [LARGE SCALE GENOMIC DNA]</scope>
</reference>
<feature type="compositionally biased region" description="Basic and acidic residues" evidence="1">
    <location>
        <begin position="1"/>
        <end position="19"/>
    </location>
</feature>
<feature type="region of interest" description="Disordered" evidence="1">
    <location>
        <begin position="1"/>
        <end position="33"/>
    </location>
</feature>
<organism evidence="2 3">
    <name type="scientific">Blyttiomyces helicus</name>
    <dbReference type="NCBI Taxonomy" id="388810"/>
    <lineage>
        <taxon>Eukaryota</taxon>
        <taxon>Fungi</taxon>
        <taxon>Fungi incertae sedis</taxon>
        <taxon>Chytridiomycota</taxon>
        <taxon>Chytridiomycota incertae sedis</taxon>
        <taxon>Chytridiomycetes</taxon>
        <taxon>Chytridiomycetes incertae sedis</taxon>
        <taxon>Blyttiomyces</taxon>
    </lineage>
</organism>
<evidence type="ECO:0000256" key="1">
    <source>
        <dbReference type="SAM" id="MobiDB-lite"/>
    </source>
</evidence>
<proteinExistence type="predicted"/>
<dbReference type="AlphaFoldDB" id="A0A4P9WMD4"/>
<sequence>MTTREDKEDFEEASREEINAKANNYKDYSNGSSSVKGIKRLKAKTVTATPSKLLRYHRPPPSTSKSTTTSTCERAKLMKQAELPVQNHKEGTSHEHQHATRSYPRCYPKPHFQTTEKATYNLPPRTRQSSRTGGEEFGGCVE</sequence>
<feature type="compositionally biased region" description="Basic and acidic residues" evidence="1">
    <location>
        <begin position="87"/>
        <end position="98"/>
    </location>
</feature>